<reference evidence="3 4" key="1">
    <citation type="submission" date="2021-03" db="EMBL/GenBank/DDBJ databases">
        <title>Genomic Encyclopedia of Type Strains, Phase IV (KMG-IV): sequencing the most valuable type-strain genomes for metagenomic binning, comparative biology and taxonomic classification.</title>
        <authorList>
            <person name="Goeker M."/>
        </authorList>
    </citation>
    <scope>NUCLEOTIDE SEQUENCE [LARGE SCALE GENOMIC DNA]</scope>
    <source>
        <strain evidence="3 4">DSM 24950</strain>
    </source>
</reference>
<comment type="caution">
    <text evidence="3">The sequence shown here is derived from an EMBL/GenBank/DDBJ whole genome shotgun (WGS) entry which is preliminary data.</text>
</comment>
<evidence type="ECO:0000313" key="4">
    <source>
        <dbReference type="Proteomes" id="UP001519344"/>
    </source>
</evidence>
<gene>
    <name evidence="3" type="ORF">J2Z65_000036</name>
</gene>
<keyword evidence="2" id="KW-0175">Coiled coil</keyword>
<sequence length="708" mass="82494">MSTAVHLLEELQDKPWGSLLYGKIPEELLLLTDPNGDYYWEKVEEKNIKYFVRQCARHPWANHFALALLCLSDRNLTPQSIMNITSVLNARFRDLFNHFNLTAMGEFLPSHVEQYVTGQILPDHSDRQRQSILTGYNTFMFNLKKWLGTKFSDEKQSALSAYMLPSIPYDNRDFNARTKAITNAKTKRKEDTSAVTPLLPEIRAEGHLRWNQVSRLREAFRKALADVRELRRSLPIEFHYDESEYVGERWHFILRDLKSFRQLQEEKKSYRDFKDEECVLEFIRAEKLEDGSEGDGPWFLDLLRLRLLGHWATDYISEEHREKAMKYLNHWGYEIDDGGKNAPFFPRNPGLLIQGFETTRTARLTNKLLINIEPIYTACMFARFALDVISSSGARINELLQISYDKDCCVVTVDKSVCPPRKNYIFRLIPKGREDAENYYMPEEVFKFMMEILRFLKDSYKSDVIPEVQYDVESRKHLMPKKRYIFQYQSRHINVFSINAILRFLLHGIVIQSAEGNPVVLKAHLLRHAFATHAVQTEKLPIDIVKTLLHQKDIEITSYYSAPTAKQVSESINSLHENWISYVDIQKGILRGPEELKELYDDYRKTVGTMSKVVGGICTIDSICPTRMACVGCGAKVPQPEFKEEITAYYKWADESEKRFEQLGLLLEAKKMKIAKNRAKNELKEIQLIEKSQKDETYAPKIRISSDK</sequence>
<evidence type="ECO:0000256" key="1">
    <source>
        <dbReference type="ARBA" id="ARBA00023172"/>
    </source>
</evidence>
<dbReference type="SUPFAM" id="SSF56349">
    <property type="entry name" value="DNA breaking-rejoining enzymes"/>
    <property type="match status" value="1"/>
</dbReference>
<organism evidence="3 4">
    <name type="scientific">Paenibacillus aceris</name>
    <dbReference type="NCBI Taxonomy" id="869555"/>
    <lineage>
        <taxon>Bacteria</taxon>
        <taxon>Bacillati</taxon>
        <taxon>Bacillota</taxon>
        <taxon>Bacilli</taxon>
        <taxon>Bacillales</taxon>
        <taxon>Paenibacillaceae</taxon>
        <taxon>Paenibacillus</taxon>
    </lineage>
</organism>
<name>A0ABS4HQE8_9BACL</name>
<dbReference type="Proteomes" id="UP001519344">
    <property type="component" value="Unassembled WGS sequence"/>
</dbReference>
<dbReference type="RefSeq" id="WP_167056789.1">
    <property type="nucleotide sequence ID" value="NZ_JAAOZR010000013.1"/>
</dbReference>
<feature type="coiled-coil region" evidence="2">
    <location>
        <begin position="669"/>
        <end position="696"/>
    </location>
</feature>
<evidence type="ECO:0000256" key="2">
    <source>
        <dbReference type="SAM" id="Coils"/>
    </source>
</evidence>
<evidence type="ECO:0000313" key="3">
    <source>
        <dbReference type="EMBL" id="MBP1960842.1"/>
    </source>
</evidence>
<dbReference type="InterPro" id="IPR013762">
    <property type="entry name" value="Integrase-like_cat_sf"/>
</dbReference>
<proteinExistence type="predicted"/>
<dbReference type="Gene3D" id="1.10.443.10">
    <property type="entry name" value="Intergrase catalytic core"/>
    <property type="match status" value="1"/>
</dbReference>
<dbReference type="InterPro" id="IPR011010">
    <property type="entry name" value="DNA_brk_join_enz"/>
</dbReference>
<protein>
    <submittedName>
        <fullName evidence="3">Integrase</fullName>
    </submittedName>
</protein>
<accession>A0ABS4HQE8</accession>
<dbReference type="CDD" id="cd00397">
    <property type="entry name" value="DNA_BRE_C"/>
    <property type="match status" value="1"/>
</dbReference>
<dbReference type="EMBL" id="JAGGKV010000001">
    <property type="protein sequence ID" value="MBP1960842.1"/>
    <property type="molecule type" value="Genomic_DNA"/>
</dbReference>
<keyword evidence="4" id="KW-1185">Reference proteome</keyword>
<keyword evidence="1" id="KW-0233">DNA recombination</keyword>